<reference evidence="1 2" key="1">
    <citation type="submission" date="2022-08" db="EMBL/GenBank/DDBJ databases">
        <title>Bacterial and archaeal communities from various locations to study Microbial Dark Matter (Phase II).</title>
        <authorList>
            <person name="Stepanauskas R."/>
        </authorList>
    </citation>
    <scope>NUCLEOTIDE SEQUENCE [LARGE SCALE GENOMIC DNA]</scope>
    <source>
        <strain evidence="1 2">PD1</strain>
    </source>
</reference>
<comment type="caution">
    <text evidence="1">The sequence shown here is derived from an EMBL/GenBank/DDBJ whole genome shotgun (WGS) entry which is preliminary data.</text>
</comment>
<evidence type="ECO:0000313" key="2">
    <source>
        <dbReference type="Proteomes" id="UP001204798"/>
    </source>
</evidence>
<name>A0ABT2EP40_9BACT</name>
<dbReference type="EMBL" id="JANUCP010000004">
    <property type="protein sequence ID" value="MCS3919730.1"/>
    <property type="molecule type" value="Genomic_DNA"/>
</dbReference>
<gene>
    <name evidence="1" type="ORF">M2350_002147</name>
</gene>
<keyword evidence="2" id="KW-1185">Reference proteome</keyword>
<dbReference type="Proteomes" id="UP001204798">
    <property type="component" value="Unassembled WGS sequence"/>
</dbReference>
<evidence type="ECO:0000313" key="1">
    <source>
        <dbReference type="EMBL" id="MCS3919730.1"/>
    </source>
</evidence>
<proteinExistence type="predicted"/>
<sequence length="58" mass="6552">MPHYLGSCLISQSLPAKVTSAPLSHDCKKSGFVTYAWLFFSVQDFRLFFPAPKRGDEQ</sequence>
<protein>
    <submittedName>
        <fullName evidence="1">Uncharacterized protein</fullName>
    </submittedName>
</protein>
<organism evidence="1 2">
    <name type="scientific">Candidatus Fervidibacter sacchari</name>
    <dbReference type="NCBI Taxonomy" id="1448929"/>
    <lineage>
        <taxon>Bacteria</taxon>
        <taxon>Candidatus Fervidibacterota</taxon>
        <taxon>Candidatus Fervidibacter</taxon>
    </lineage>
</organism>
<accession>A0ABT2EP40</accession>